<accession>A0A2I0HQE8</accession>
<dbReference type="EMBL" id="PGOL01006228">
    <property type="protein sequence ID" value="PKI33935.1"/>
    <property type="molecule type" value="Genomic_DNA"/>
</dbReference>
<protein>
    <recommendedName>
        <fullName evidence="4">F-box associated domain-containing protein</fullName>
    </recommendedName>
</protein>
<dbReference type="Proteomes" id="UP000233551">
    <property type="component" value="Unassembled WGS sequence"/>
</dbReference>
<keyword evidence="1" id="KW-0812">Transmembrane</keyword>
<evidence type="ECO:0008006" key="4">
    <source>
        <dbReference type="Google" id="ProtNLM"/>
    </source>
</evidence>
<keyword evidence="1" id="KW-1133">Transmembrane helix</keyword>
<feature type="transmembrane region" description="Helical" evidence="1">
    <location>
        <begin position="34"/>
        <end position="52"/>
    </location>
</feature>
<gene>
    <name evidence="2" type="ORF">CRG98_045682</name>
</gene>
<evidence type="ECO:0000313" key="2">
    <source>
        <dbReference type="EMBL" id="PKI33935.1"/>
    </source>
</evidence>
<proteinExistence type="predicted"/>
<keyword evidence="1" id="KW-0472">Membrane</keyword>
<evidence type="ECO:0000256" key="1">
    <source>
        <dbReference type="SAM" id="Phobius"/>
    </source>
</evidence>
<keyword evidence="3" id="KW-1185">Reference proteome</keyword>
<evidence type="ECO:0000313" key="3">
    <source>
        <dbReference type="Proteomes" id="UP000233551"/>
    </source>
</evidence>
<dbReference type="AlphaFoldDB" id="A0A2I0HQE8"/>
<name>A0A2I0HQE8_PUNGR</name>
<reference evidence="2 3" key="1">
    <citation type="submission" date="2017-11" db="EMBL/GenBank/DDBJ databases">
        <title>De-novo sequencing of pomegranate (Punica granatum L.) genome.</title>
        <authorList>
            <person name="Akparov Z."/>
            <person name="Amiraslanov A."/>
            <person name="Hajiyeva S."/>
            <person name="Abbasov M."/>
            <person name="Kaur K."/>
            <person name="Hamwieh A."/>
            <person name="Solovyev V."/>
            <person name="Salamov A."/>
            <person name="Braich B."/>
            <person name="Kosarev P."/>
            <person name="Mahmoud A."/>
            <person name="Hajiyev E."/>
            <person name="Babayeva S."/>
            <person name="Izzatullayeva V."/>
            <person name="Mammadov A."/>
            <person name="Mammadov A."/>
            <person name="Sharifova S."/>
            <person name="Ojaghi J."/>
            <person name="Eynullazada K."/>
            <person name="Bayramov B."/>
            <person name="Abdulazimova A."/>
            <person name="Shahmuradov I."/>
        </authorList>
    </citation>
    <scope>NUCLEOTIDE SEQUENCE [LARGE SCALE GENOMIC DNA]</scope>
    <source>
        <strain evidence="3">cv. AG2017</strain>
        <tissue evidence="2">Leaf</tissue>
    </source>
</reference>
<comment type="caution">
    <text evidence="2">The sequence shown here is derived from an EMBL/GenBank/DDBJ whole genome shotgun (WGS) entry which is preliminary data.</text>
</comment>
<organism evidence="2 3">
    <name type="scientific">Punica granatum</name>
    <name type="common">Pomegranate</name>
    <dbReference type="NCBI Taxonomy" id="22663"/>
    <lineage>
        <taxon>Eukaryota</taxon>
        <taxon>Viridiplantae</taxon>
        <taxon>Streptophyta</taxon>
        <taxon>Embryophyta</taxon>
        <taxon>Tracheophyta</taxon>
        <taxon>Spermatophyta</taxon>
        <taxon>Magnoliopsida</taxon>
        <taxon>eudicotyledons</taxon>
        <taxon>Gunneridae</taxon>
        <taxon>Pentapetalae</taxon>
        <taxon>rosids</taxon>
        <taxon>malvids</taxon>
        <taxon>Myrtales</taxon>
        <taxon>Lythraceae</taxon>
        <taxon>Punica</taxon>
    </lineage>
</organism>
<sequence>MRAFGAIVYSWSVLVHHLIDRYRMRKYSKLNIKVLNSCDGVLLVAIFGFYFIEGYYSAARLQSAILDGDNKLVMRVPWTSETQMFVIDKQSGDWKEIAVDFKEFAPLGADEWAERDQYYIHHVNSLMLDLAETDWNFYYFLWKFTSLTNV</sequence>